<dbReference type="EC" id="3.5.4.34" evidence="8"/>
<evidence type="ECO:0000256" key="7">
    <source>
        <dbReference type="ARBA" id="ARBA00038326"/>
    </source>
</evidence>
<dbReference type="PROSITE" id="PS50141">
    <property type="entry name" value="A_DEAMIN_EDITASE"/>
    <property type="match status" value="1"/>
</dbReference>
<keyword evidence="1" id="KW-0819">tRNA processing</keyword>
<dbReference type="Pfam" id="PF02137">
    <property type="entry name" value="A_deamin"/>
    <property type="match status" value="2"/>
</dbReference>
<comment type="similarity">
    <text evidence="7">Belongs to the ADAT1 family.</text>
</comment>
<sequence>MTETSHQVNKLDSKDILGLQSGLADNIAKAAIETYEKLPKRGKPQQLKEWTLLSAVIMKMQDENEVCWKAVSLATGSKCIGKSKMSAKGDILNDSHAEVLARRAFLRFLYEELAKAYNGNNSEVFSAPDELGLCSLREGISFHLFTSHTPCGDASIFPKEAQKADKSEISVAADALEHGQIVNTCQEQPGKIQHTACINSTLEGQKIPTFSEGDKREGHNYEKQTSNFALNNSNDNSHIQSSPVAMIKFSHPEQAEVVNTPSNVLSQLSHSSSQAAPDLPTSCLKRKHAVDSARSSSVDVHENKKSKTEFNESDSCSESVQENTPMQDIHRTGAKCVPDGLQDTLGPANLYHSVGALRTKPGRGERTLSMACSDKIARWGVLGCQGALLSLFLRAPIYISSVVVGKGAYSKEAMERAVYSRIESACNWLSPPYSIVCPQLLQAPQAEFSAGRHRVEREAFAASIGKVVPSPAAIIWYVSSEPGVCNLDVVVNGRRQGVTKSSLHKSQARSMVCSMSMFCQFWKLLQQIPSEAKPRNLRDLTCNDSVYSDVKMLATDYMAVWKKLRETCLSGWICRPEDLLQFHVDLDQ</sequence>
<evidence type="ECO:0000256" key="9">
    <source>
        <dbReference type="ARBA" id="ARBA00040502"/>
    </source>
</evidence>
<dbReference type="GO" id="GO:0008033">
    <property type="term" value="P:tRNA processing"/>
    <property type="evidence" value="ECO:0007669"/>
    <property type="project" value="UniProtKB-KW"/>
</dbReference>
<gene>
    <name evidence="14" type="ORF">PoB_001954500</name>
</gene>
<evidence type="ECO:0000313" key="15">
    <source>
        <dbReference type="Proteomes" id="UP000735302"/>
    </source>
</evidence>
<comment type="catalytic activity">
    <reaction evidence="11">
        <text>adenosine(37) in tRNA(Ala) + H2O + H(+) = inosine(37) in tRNA(Ala) + NH4(+)</text>
        <dbReference type="Rhea" id="RHEA:50968"/>
        <dbReference type="Rhea" id="RHEA-COMP:12855"/>
        <dbReference type="Rhea" id="RHEA-COMP:12856"/>
        <dbReference type="ChEBI" id="CHEBI:15377"/>
        <dbReference type="ChEBI" id="CHEBI:15378"/>
        <dbReference type="ChEBI" id="CHEBI:28938"/>
        <dbReference type="ChEBI" id="CHEBI:74411"/>
        <dbReference type="ChEBI" id="CHEBI:82852"/>
        <dbReference type="EC" id="3.5.4.34"/>
    </reaction>
</comment>
<organism evidence="14 15">
    <name type="scientific">Plakobranchus ocellatus</name>
    <dbReference type="NCBI Taxonomy" id="259542"/>
    <lineage>
        <taxon>Eukaryota</taxon>
        <taxon>Metazoa</taxon>
        <taxon>Spiralia</taxon>
        <taxon>Lophotrochozoa</taxon>
        <taxon>Mollusca</taxon>
        <taxon>Gastropoda</taxon>
        <taxon>Heterobranchia</taxon>
        <taxon>Euthyneura</taxon>
        <taxon>Panpulmonata</taxon>
        <taxon>Sacoglossa</taxon>
        <taxon>Placobranchoidea</taxon>
        <taxon>Plakobranchidae</taxon>
        <taxon>Plakobranchus</taxon>
    </lineage>
</organism>
<dbReference type="GO" id="GO:0043829">
    <property type="term" value="F:tRNA-specific adenosine-37 deaminase activity"/>
    <property type="evidence" value="ECO:0007669"/>
    <property type="project" value="UniProtKB-EC"/>
</dbReference>
<keyword evidence="4" id="KW-0862">Zinc</keyword>
<dbReference type="PANTHER" id="PTHR46516">
    <property type="entry name" value="TRNA-SPECIFIC ADENOSINE DEAMINASE 1"/>
    <property type="match status" value="1"/>
</dbReference>
<evidence type="ECO:0000256" key="11">
    <source>
        <dbReference type="ARBA" id="ARBA00047635"/>
    </source>
</evidence>
<evidence type="ECO:0000256" key="1">
    <source>
        <dbReference type="ARBA" id="ARBA00022694"/>
    </source>
</evidence>
<feature type="compositionally biased region" description="Basic and acidic residues" evidence="12">
    <location>
        <begin position="299"/>
        <end position="310"/>
    </location>
</feature>
<dbReference type="InterPro" id="IPR002466">
    <property type="entry name" value="A_deamin"/>
</dbReference>
<evidence type="ECO:0000256" key="6">
    <source>
        <dbReference type="ARBA" id="ARBA00037784"/>
    </source>
</evidence>
<dbReference type="GO" id="GO:0003723">
    <property type="term" value="F:RNA binding"/>
    <property type="evidence" value="ECO:0007669"/>
    <property type="project" value="InterPro"/>
</dbReference>
<reference evidence="14 15" key="1">
    <citation type="journal article" date="2021" name="Elife">
        <title>Chloroplast acquisition without the gene transfer in kleptoplastic sea slugs, Plakobranchus ocellatus.</title>
        <authorList>
            <person name="Maeda T."/>
            <person name="Takahashi S."/>
            <person name="Yoshida T."/>
            <person name="Shimamura S."/>
            <person name="Takaki Y."/>
            <person name="Nagai Y."/>
            <person name="Toyoda A."/>
            <person name="Suzuki Y."/>
            <person name="Arimoto A."/>
            <person name="Ishii H."/>
            <person name="Satoh N."/>
            <person name="Nishiyama T."/>
            <person name="Hasebe M."/>
            <person name="Maruyama T."/>
            <person name="Minagawa J."/>
            <person name="Obokata J."/>
            <person name="Shigenobu S."/>
        </authorList>
    </citation>
    <scope>NUCLEOTIDE SEQUENCE [LARGE SCALE GENOMIC DNA]</scope>
</reference>
<evidence type="ECO:0000256" key="8">
    <source>
        <dbReference type="ARBA" id="ARBA00038940"/>
    </source>
</evidence>
<accession>A0AAV3ZEN4</accession>
<evidence type="ECO:0000259" key="13">
    <source>
        <dbReference type="PROSITE" id="PS50141"/>
    </source>
</evidence>
<evidence type="ECO:0000256" key="10">
    <source>
        <dbReference type="ARBA" id="ARBA00041760"/>
    </source>
</evidence>
<evidence type="ECO:0000256" key="5">
    <source>
        <dbReference type="ARBA" id="ARBA00037026"/>
    </source>
</evidence>
<dbReference type="AlphaFoldDB" id="A0AAV3ZEN4"/>
<proteinExistence type="inferred from homology"/>
<keyword evidence="15" id="KW-1185">Reference proteome</keyword>
<dbReference type="EMBL" id="BLXT01002310">
    <property type="protein sequence ID" value="GFN93039.1"/>
    <property type="molecule type" value="Genomic_DNA"/>
</dbReference>
<name>A0AAV3ZEN4_9GAST</name>
<dbReference type="SMART" id="SM00552">
    <property type="entry name" value="ADEAMc"/>
    <property type="match status" value="1"/>
</dbReference>
<feature type="compositionally biased region" description="Polar residues" evidence="12">
    <location>
        <begin position="313"/>
        <end position="325"/>
    </location>
</feature>
<evidence type="ECO:0000256" key="4">
    <source>
        <dbReference type="ARBA" id="ARBA00022833"/>
    </source>
</evidence>
<feature type="domain" description="A to I editase" evidence="13">
    <location>
        <begin position="72"/>
        <end position="582"/>
    </location>
</feature>
<dbReference type="GO" id="GO:0046872">
    <property type="term" value="F:metal ion binding"/>
    <property type="evidence" value="ECO:0007669"/>
    <property type="project" value="UniProtKB-KW"/>
</dbReference>
<keyword evidence="3" id="KW-0378">Hydrolase</keyword>
<evidence type="ECO:0000256" key="12">
    <source>
        <dbReference type="SAM" id="MobiDB-lite"/>
    </source>
</evidence>
<feature type="region of interest" description="Disordered" evidence="12">
    <location>
        <begin position="290"/>
        <end position="325"/>
    </location>
</feature>
<evidence type="ECO:0000256" key="2">
    <source>
        <dbReference type="ARBA" id="ARBA00022723"/>
    </source>
</evidence>
<dbReference type="PANTHER" id="PTHR46516:SF1">
    <property type="entry name" value="TRNA-SPECIFIC ADENOSINE DEAMINASE 1"/>
    <property type="match status" value="1"/>
</dbReference>
<comment type="function">
    <text evidence="6">Specifically deaminates adenosine-37 to inosine in tRNA-Ala.</text>
</comment>
<keyword evidence="2" id="KW-0479">Metal-binding</keyword>
<evidence type="ECO:0000313" key="14">
    <source>
        <dbReference type="EMBL" id="GFN93039.1"/>
    </source>
</evidence>
<protein>
    <recommendedName>
        <fullName evidence="9">tRNA-specific adenosine deaminase 1</fullName>
        <ecNumber evidence="8">3.5.4.34</ecNumber>
    </recommendedName>
    <alternativeName>
        <fullName evidence="10">tRNA-specific adenosine-37 deaminase</fullName>
    </alternativeName>
</protein>
<dbReference type="Proteomes" id="UP000735302">
    <property type="component" value="Unassembled WGS sequence"/>
</dbReference>
<comment type="caution">
    <text evidence="14">The sequence shown here is derived from an EMBL/GenBank/DDBJ whole genome shotgun (WGS) entry which is preliminary data.</text>
</comment>
<evidence type="ECO:0000256" key="3">
    <source>
        <dbReference type="ARBA" id="ARBA00022801"/>
    </source>
</evidence>
<comment type="cofactor">
    <cofactor evidence="5">
        <name>1D-myo-inositol hexakisphosphate</name>
        <dbReference type="ChEBI" id="CHEBI:58130"/>
    </cofactor>
</comment>